<organism evidence="1 2">
    <name type="scientific">Cnephaeus nilssonii</name>
    <name type="common">Northern bat</name>
    <name type="synonym">Eptesicus nilssonii</name>
    <dbReference type="NCBI Taxonomy" id="3371016"/>
    <lineage>
        <taxon>Eukaryota</taxon>
        <taxon>Metazoa</taxon>
        <taxon>Chordata</taxon>
        <taxon>Craniata</taxon>
        <taxon>Vertebrata</taxon>
        <taxon>Euteleostomi</taxon>
        <taxon>Mammalia</taxon>
        <taxon>Eutheria</taxon>
        <taxon>Laurasiatheria</taxon>
        <taxon>Chiroptera</taxon>
        <taxon>Yangochiroptera</taxon>
        <taxon>Vespertilionidae</taxon>
        <taxon>Cnephaeus</taxon>
    </lineage>
</organism>
<gene>
    <name evidence="1" type="ORF">QTO34_014363</name>
</gene>
<keyword evidence="2" id="KW-1185">Reference proteome</keyword>
<reference evidence="1" key="1">
    <citation type="submission" date="2023-06" db="EMBL/GenBank/DDBJ databases">
        <title>Reference genome for the Northern bat (Eptesicus nilssonii), a most northern bat species.</title>
        <authorList>
            <person name="Laine V.N."/>
            <person name="Pulliainen A.T."/>
            <person name="Lilley T.M."/>
        </authorList>
    </citation>
    <scope>NUCLEOTIDE SEQUENCE</scope>
    <source>
        <strain evidence="1">BLF_Eptnil</strain>
        <tissue evidence="1">Kidney</tissue>
    </source>
</reference>
<accession>A0AA40I686</accession>
<comment type="caution">
    <text evidence="1">The sequence shown here is derived from an EMBL/GenBank/DDBJ whole genome shotgun (WGS) entry which is preliminary data.</text>
</comment>
<evidence type="ECO:0000313" key="1">
    <source>
        <dbReference type="EMBL" id="KAK1343810.1"/>
    </source>
</evidence>
<dbReference type="AlphaFoldDB" id="A0AA40I686"/>
<sequence>MRTPHTGAAFASSLWATSANATATSNILGKELTLCPSGYQACYECAVTNAIDQRQKPGEAGCTRGGWAGAGDQRAGIYLACRERGSAMAPRRDCKQLVPPPHCHCLPSVQHWIPPLTDHVCVKMPLLPPLSHLVLAGLARAGPLCTMGSILSQRIVGVEDIDFQANSAYCYLPKCGNYFDTHFLWEVRSLTPPHPKGYLFGGNLDLNFLGNRPVQFLMSPLLPMNR</sequence>
<evidence type="ECO:0000313" key="2">
    <source>
        <dbReference type="Proteomes" id="UP001177744"/>
    </source>
</evidence>
<dbReference type="EMBL" id="JAULJE010000004">
    <property type="protein sequence ID" value="KAK1343810.1"/>
    <property type="molecule type" value="Genomic_DNA"/>
</dbReference>
<name>A0AA40I686_CNENI</name>
<proteinExistence type="predicted"/>
<protein>
    <submittedName>
        <fullName evidence="1">Uncharacterized protein</fullName>
    </submittedName>
</protein>
<dbReference type="Proteomes" id="UP001177744">
    <property type="component" value="Unassembled WGS sequence"/>
</dbReference>